<dbReference type="EMBL" id="PDUG01000005">
    <property type="protein sequence ID" value="PIC30192.1"/>
    <property type="molecule type" value="Genomic_DNA"/>
</dbReference>
<feature type="domain" description="DOT1" evidence="1">
    <location>
        <begin position="1"/>
        <end position="79"/>
    </location>
</feature>
<protein>
    <recommendedName>
        <fullName evidence="1">DOT1 domain-containing protein</fullName>
    </recommendedName>
</protein>
<dbReference type="Gene3D" id="3.40.50.150">
    <property type="entry name" value="Vaccinia Virus protein VP39"/>
    <property type="match status" value="1"/>
</dbReference>
<reference evidence="3" key="1">
    <citation type="submission" date="2017-10" db="EMBL/GenBank/DDBJ databases">
        <title>Rapid genome shrinkage in a self-fertile nematode reveals novel sperm competition proteins.</title>
        <authorList>
            <person name="Yin D."/>
            <person name="Schwarz E.M."/>
            <person name="Thomas C.G."/>
            <person name="Felde R.L."/>
            <person name="Korf I.F."/>
            <person name="Cutter A.D."/>
            <person name="Schartner C.M."/>
            <person name="Ralston E.J."/>
            <person name="Meyer B.J."/>
            <person name="Haag E.S."/>
        </authorList>
    </citation>
    <scope>NUCLEOTIDE SEQUENCE [LARGE SCALE GENOMIC DNA]</scope>
    <source>
        <strain evidence="3">JU1422</strain>
    </source>
</reference>
<evidence type="ECO:0000313" key="3">
    <source>
        <dbReference type="Proteomes" id="UP000230233"/>
    </source>
</evidence>
<sequence length="88" mass="10454">MNKLKKKILNLCKSGTRIVVTKLIDQTRMTKDNYAERFDSYSETVDLDSIAMEWTDKGIKFWLTAMNHDKEEKREAFIVFQFFNFGFS</sequence>
<comment type="caution">
    <text evidence="2">The sequence shown here is derived from an EMBL/GenBank/DDBJ whole genome shotgun (WGS) entry which is preliminary data.</text>
</comment>
<evidence type="ECO:0000259" key="1">
    <source>
        <dbReference type="PROSITE" id="PS51569"/>
    </source>
</evidence>
<keyword evidence="3" id="KW-1185">Reference proteome</keyword>
<name>A0A2G5TSE3_9PELO</name>
<dbReference type="InterPro" id="IPR025789">
    <property type="entry name" value="DOT1_dom"/>
</dbReference>
<accession>A0A2G5TSE3</accession>
<dbReference type="GO" id="GO:0031151">
    <property type="term" value="F:histone H3K79 methyltransferase activity"/>
    <property type="evidence" value="ECO:0007669"/>
    <property type="project" value="InterPro"/>
</dbReference>
<evidence type="ECO:0000313" key="2">
    <source>
        <dbReference type="EMBL" id="PIC30192.1"/>
    </source>
</evidence>
<dbReference type="AlphaFoldDB" id="A0A2G5TSE3"/>
<organism evidence="2 3">
    <name type="scientific">Caenorhabditis nigoni</name>
    <dbReference type="NCBI Taxonomy" id="1611254"/>
    <lineage>
        <taxon>Eukaryota</taxon>
        <taxon>Metazoa</taxon>
        <taxon>Ecdysozoa</taxon>
        <taxon>Nematoda</taxon>
        <taxon>Chromadorea</taxon>
        <taxon>Rhabditida</taxon>
        <taxon>Rhabditina</taxon>
        <taxon>Rhabditomorpha</taxon>
        <taxon>Rhabditoidea</taxon>
        <taxon>Rhabditidae</taxon>
        <taxon>Peloderinae</taxon>
        <taxon>Caenorhabditis</taxon>
    </lineage>
</organism>
<dbReference type="OrthoDB" id="443402at2759"/>
<dbReference type="InterPro" id="IPR029063">
    <property type="entry name" value="SAM-dependent_MTases_sf"/>
</dbReference>
<gene>
    <name evidence="2" type="primary">Cnig_chr_V.g21521</name>
    <name evidence="2" type="ORF">B9Z55_021521</name>
</gene>
<dbReference type="PROSITE" id="PS51569">
    <property type="entry name" value="DOT1"/>
    <property type="match status" value="1"/>
</dbReference>
<proteinExistence type="predicted"/>
<dbReference type="Proteomes" id="UP000230233">
    <property type="component" value="Chromosome V"/>
</dbReference>